<dbReference type="EMBL" id="BK013367">
    <property type="protein sequence ID" value="DAD49876.1"/>
    <property type="molecule type" value="Genomic_RNA"/>
</dbReference>
<proteinExistence type="predicted"/>
<evidence type="ECO:0000313" key="2">
    <source>
        <dbReference type="Proteomes" id="UP000679829"/>
    </source>
</evidence>
<dbReference type="RefSeq" id="YP_010770008.1">
    <property type="nucleotide sequence ID" value="NC_074134.1"/>
</dbReference>
<reference evidence="1" key="1">
    <citation type="submission" date="2020-09" db="EMBL/GenBank/DDBJ databases">
        <title>Leviviricetes taxonomy.</title>
        <authorList>
            <person name="Stockdale S.R."/>
            <person name="Callanan J."/>
            <person name="Adriaenssens E.M."/>
            <person name="Kuhn J.H."/>
            <person name="Rumnieks J."/>
            <person name="Shkoporov A."/>
            <person name="Draper L.A."/>
            <person name="Ross P."/>
            <person name="Hill C."/>
        </authorList>
    </citation>
    <scope>NUCLEOTIDE SEQUENCE</scope>
</reference>
<keyword evidence="2" id="KW-1185">Reference proteome</keyword>
<evidence type="ECO:0000313" key="1">
    <source>
        <dbReference type="EMBL" id="DAD49876.1"/>
    </source>
</evidence>
<name>A0A8S5KXL3_9VIRU</name>
<dbReference type="GeneID" id="80399192"/>
<accession>A0A8S5KXL3</accession>
<organism evidence="1 2">
    <name type="scientific">ssRNA phage ESE005</name>
    <dbReference type="NCBI Taxonomy" id="2785995"/>
    <lineage>
        <taxon>Viruses</taxon>
        <taxon>Riboviria</taxon>
        <taxon>Orthornavirae</taxon>
        <taxon>Lenarviricota</taxon>
        <taxon>Leviviricetes</taxon>
        <taxon>Norzivirales</taxon>
        <taxon>Fiersviridae</taxon>
        <taxon>Whietlevirus</taxon>
        <taxon>Whietlevirus defluviicola</taxon>
    </lineage>
</organism>
<dbReference type="Proteomes" id="UP000679829">
    <property type="component" value="Segment"/>
</dbReference>
<gene>
    <name evidence="1" type="primary">ESE005_1</name>
</gene>
<sequence>PIMDILIKSSVGKSFQASLDPVFVQRLLDLAVDDAEQRKMETISDDVFVAHTVYSSDDEASVRLDLSDSLRQNLSHDSYAPSVLRAWREFFAEFKLLDSGAGDDKTCMGAFMELCELLQG</sequence>
<dbReference type="KEGG" id="vg:80399192"/>
<protein>
    <submittedName>
        <fullName evidence="1">Uncharacterized protein</fullName>
    </submittedName>
</protein>
<feature type="non-terminal residue" evidence="1">
    <location>
        <position position="1"/>
    </location>
</feature>